<dbReference type="GO" id="GO:0005886">
    <property type="term" value="C:plasma membrane"/>
    <property type="evidence" value="ECO:0007669"/>
    <property type="project" value="UniProtKB-SubCell"/>
</dbReference>
<evidence type="ECO:0000256" key="7">
    <source>
        <dbReference type="ARBA" id="ARBA00023310"/>
    </source>
</evidence>
<dbReference type="STRING" id="634177.GLX_14140"/>
<keyword evidence="8" id="KW-0997">Cell inner membrane</keyword>
<dbReference type="HOGENOM" id="CLU_085114_0_1_5"/>
<keyword evidence="2 8" id="KW-0813">Transport</keyword>
<dbReference type="GO" id="GO:0045259">
    <property type="term" value="C:proton-transporting ATP synthase complex"/>
    <property type="evidence" value="ECO:0007669"/>
    <property type="project" value="UniProtKB-KW"/>
</dbReference>
<organism evidence="9 10">
    <name type="scientific">Komagataeibacter medellinensis (strain NBRC 3288 / BCRC 11682 / LMG 1693 / Kondo 51)</name>
    <name type="common">Gluconacetobacter medellinensis</name>
    <dbReference type="NCBI Taxonomy" id="634177"/>
    <lineage>
        <taxon>Bacteria</taxon>
        <taxon>Pseudomonadati</taxon>
        <taxon>Pseudomonadota</taxon>
        <taxon>Alphaproteobacteria</taxon>
        <taxon>Acetobacterales</taxon>
        <taxon>Acetobacteraceae</taxon>
        <taxon>Komagataeibacter</taxon>
    </lineage>
</organism>
<dbReference type="NCBIfam" id="TIGR01145">
    <property type="entry name" value="ATP_synt_delta"/>
    <property type="match status" value="1"/>
</dbReference>
<dbReference type="Proteomes" id="UP000009044">
    <property type="component" value="Chromosome"/>
</dbReference>
<dbReference type="PATRIC" id="fig|634177.7.peg.1620"/>
<evidence type="ECO:0000256" key="5">
    <source>
        <dbReference type="ARBA" id="ARBA00023136"/>
    </source>
</evidence>
<evidence type="ECO:0000256" key="1">
    <source>
        <dbReference type="ARBA" id="ARBA00004370"/>
    </source>
</evidence>
<gene>
    <name evidence="8" type="primary">atpH</name>
    <name evidence="9" type="ordered locus">GLX_14140</name>
</gene>
<evidence type="ECO:0000256" key="4">
    <source>
        <dbReference type="ARBA" id="ARBA00023065"/>
    </source>
</evidence>
<dbReference type="InterPro" id="IPR020781">
    <property type="entry name" value="ATPase_OSCP/d_CS"/>
</dbReference>
<dbReference type="Pfam" id="PF00213">
    <property type="entry name" value="OSCP"/>
    <property type="match status" value="1"/>
</dbReference>
<evidence type="ECO:0000256" key="6">
    <source>
        <dbReference type="ARBA" id="ARBA00023196"/>
    </source>
</evidence>
<comment type="subcellular location">
    <subcellularLocation>
        <location evidence="8">Cell inner membrane</location>
        <topology evidence="8">Peripheral membrane protein</topology>
    </subcellularLocation>
    <subcellularLocation>
        <location evidence="1">Membrane</location>
    </subcellularLocation>
</comment>
<dbReference type="AlphaFoldDB" id="G2I6S9"/>
<dbReference type="Gene3D" id="1.10.520.20">
    <property type="entry name" value="N-terminal domain of the delta subunit of the F1F0-ATP synthase"/>
    <property type="match status" value="1"/>
</dbReference>
<sequence>MPALRARAAPAAHGTCGFRAGSVCLNQDSGLEKRTVDSGGTTSIPIASIANGLPGRYATALYELAAERQQLDPVLDEATRLAAMIDSSADLRTVLTDRTLDIRDSRRGVAAVLVAEGFGPLMNDFVGVVADNRRLPRLREILAALAAIAAARRGEVVADIVSAHPLTDLQRVQLRSRLTEAGYSKVNIQERVDAALLGGLVVRIGARLYDTSLRSRLTRLHHAMKGAA</sequence>
<dbReference type="KEGG" id="gxy:GLX_14140"/>
<keyword evidence="8" id="KW-1003">Cell membrane</keyword>
<keyword evidence="3 8" id="KW-0375">Hydrogen ion transport</keyword>
<comment type="subunit">
    <text evidence="8">F-type ATPases have 2 components, F(1) - the catalytic core - and F(0) - the membrane proton channel. F(1) has five subunits: alpha(3), beta(3), gamma(1), delta(1), epsilon(1). F(0) has three main subunits: a(1), b(2) and c(10-14). The alpha and beta chains form an alternating ring which encloses part of the gamma chain. F(1) is attached to F(0) by a central stalk formed by the gamma and epsilon chains, while a peripheral stalk is formed by the delta and b chains.</text>
</comment>
<dbReference type="GO" id="GO:0046933">
    <property type="term" value="F:proton-transporting ATP synthase activity, rotational mechanism"/>
    <property type="evidence" value="ECO:0007669"/>
    <property type="project" value="UniProtKB-UniRule"/>
</dbReference>
<evidence type="ECO:0000256" key="2">
    <source>
        <dbReference type="ARBA" id="ARBA00022448"/>
    </source>
</evidence>
<keyword evidence="4 8" id="KW-0406">Ion transport</keyword>
<dbReference type="SUPFAM" id="SSF47928">
    <property type="entry name" value="N-terminal domain of the delta subunit of the F1F0-ATP synthase"/>
    <property type="match status" value="1"/>
</dbReference>
<dbReference type="NCBIfam" id="NF004406">
    <property type="entry name" value="PRK05758.3-2"/>
    <property type="match status" value="1"/>
</dbReference>
<keyword evidence="5 8" id="KW-0472">Membrane</keyword>
<dbReference type="InterPro" id="IPR026015">
    <property type="entry name" value="ATP_synth_OSCP/delta_N_sf"/>
</dbReference>
<keyword evidence="6 8" id="KW-0139">CF(1)</keyword>
<keyword evidence="7 8" id="KW-0066">ATP synthesis</keyword>
<proteinExistence type="inferred from homology"/>
<name>G2I6S9_KOMMN</name>
<dbReference type="EMBL" id="AP012159">
    <property type="protein sequence ID" value="BAK83826.1"/>
    <property type="molecule type" value="Genomic_DNA"/>
</dbReference>
<comment type="function">
    <text evidence="8">F(1)F(0) ATP synthase produces ATP from ADP in the presence of a proton or sodium gradient. F-type ATPases consist of two structural domains, F(1) containing the extramembraneous catalytic core and F(0) containing the membrane proton channel, linked together by a central stalk and a peripheral stalk. During catalysis, ATP synthesis in the catalytic domain of F(1) is coupled via a rotary mechanism of the central stalk subunits to proton translocation.</text>
</comment>
<comment type="similarity">
    <text evidence="8">Belongs to the ATPase delta chain family.</text>
</comment>
<dbReference type="PRINTS" id="PR00125">
    <property type="entry name" value="ATPASEDELTA"/>
</dbReference>
<reference evidence="10" key="1">
    <citation type="journal article" date="2011" name="J. Bacteriol.">
        <title>Complete genome sequence of NBRC 3288, a unique cellulose-nonproducing strain of Gluconacetobacter xylinus isolated from vinegar.</title>
        <authorList>
            <person name="Ogino H."/>
            <person name="Azuma Y."/>
            <person name="Hosoyama A."/>
            <person name="Nakazawa H."/>
            <person name="Matsutani M."/>
            <person name="Hasegawa A."/>
            <person name="Otsuyama K."/>
            <person name="Matsushita K."/>
            <person name="Fujita N."/>
            <person name="Shirai M."/>
        </authorList>
    </citation>
    <scope>NUCLEOTIDE SEQUENCE [LARGE SCALE GENOMIC DNA]</scope>
    <source>
        <strain evidence="10">NBRC 3288 / BCRC 11682 / LMG 1693</strain>
    </source>
</reference>
<evidence type="ECO:0000313" key="9">
    <source>
        <dbReference type="EMBL" id="BAK83826.1"/>
    </source>
</evidence>
<dbReference type="PROSITE" id="PS00389">
    <property type="entry name" value="ATPASE_DELTA"/>
    <property type="match status" value="1"/>
</dbReference>
<protein>
    <recommendedName>
        <fullName evidence="8">ATP synthase subunit delta</fullName>
    </recommendedName>
    <alternativeName>
        <fullName evidence="8">ATP synthase F(1) sector subunit delta</fullName>
    </alternativeName>
    <alternativeName>
        <fullName evidence="8">F-type ATPase subunit delta</fullName>
        <shortName evidence="8">F-ATPase subunit delta</shortName>
    </alternativeName>
</protein>
<dbReference type="eggNOG" id="COG0712">
    <property type="taxonomic scope" value="Bacteria"/>
</dbReference>
<evidence type="ECO:0000256" key="3">
    <source>
        <dbReference type="ARBA" id="ARBA00022781"/>
    </source>
</evidence>
<dbReference type="PANTHER" id="PTHR11910">
    <property type="entry name" value="ATP SYNTHASE DELTA CHAIN"/>
    <property type="match status" value="1"/>
</dbReference>
<dbReference type="InterPro" id="IPR000711">
    <property type="entry name" value="ATPase_OSCP/dsu"/>
</dbReference>
<comment type="function">
    <text evidence="8">This protein is part of the stalk that links CF(0) to CF(1). It either transmits conformational changes from CF(0) to CF(1) or is implicated in proton conduction.</text>
</comment>
<dbReference type="HAMAP" id="MF_01416">
    <property type="entry name" value="ATP_synth_delta_bact"/>
    <property type="match status" value="1"/>
</dbReference>
<evidence type="ECO:0000256" key="8">
    <source>
        <dbReference type="HAMAP-Rule" id="MF_01416"/>
    </source>
</evidence>
<accession>G2I6S9</accession>
<evidence type="ECO:0000313" key="10">
    <source>
        <dbReference type="Proteomes" id="UP000009044"/>
    </source>
</evidence>